<feature type="domain" description="NADP-dependent oxidoreductase" evidence="1">
    <location>
        <begin position="40"/>
        <end position="328"/>
    </location>
</feature>
<dbReference type="Gene3D" id="3.20.20.100">
    <property type="entry name" value="NADP-dependent oxidoreductase domain"/>
    <property type="match status" value="1"/>
</dbReference>
<keyword evidence="3" id="KW-1185">Reference proteome</keyword>
<evidence type="ECO:0000259" key="1">
    <source>
        <dbReference type="Pfam" id="PF00248"/>
    </source>
</evidence>
<dbReference type="EMBL" id="BAABHF010000058">
    <property type="protein sequence ID" value="GAA4517903.1"/>
    <property type="molecule type" value="Genomic_DNA"/>
</dbReference>
<proteinExistence type="predicted"/>
<dbReference type="InterPro" id="IPR050523">
    <property type="entry name" value="AKR_Detox_Biosynth"/>
</dbReference>
<sequence length="330" mass="35347">MPAARGGAFHHPNLPADERERGRRVGLMTKISDTELDVFPLCLGGNVFGWTADEDASFAVLDAYVAAGGNFIDTADLYAGGESEKIIGRWLARRGRRDDIVIATKVGMAGERANLKPATIRAAAEDSLRSLGVDHIDLYYAHRDDLGTPIEETLAAFDDLVREGKVRYIAASNYEAPRLAAALKISDTEGLARYVALQPHYNLMERGFEQDLAGLCAQENLGVMPYFGLARGFLTGKYRPGGPEGDSPRAERAREHLNDRGVAVLGALDEIAAAHDTSLGAVALAWLLAQPTVVAPIASARNTEQLAALLPIADLTLSADELERLAGVSA</sequence>
<dbReference type="InterPro" id="IPR036812">
    <property type="entry name" value="NAD(P)_OxRdtase_dom_sf"/>
</dbReference>
<dbReference type="PANTHER" id="PTHR43364:SF6">
    <property type="entry name" value="OXIDOREDUCTASE-RELATED"/>
    <property type="match status" value="1"/>
</dbReference>
<accession>A0ABP8R4A9</accession>
<dbReference type="Pfam" id="PF00248">
    <property type="entry name" value="Aldo_ket_red"/>
    <property type="match status" value="1"/>
</dbReference>
<dbReference type="CDD" id="cd19081">
    <property type="entry name" value="AKR_AKR9C1"/>
    <property type="match status" value="1"/>
</dbReference>
<dbReference type="PANTHER" id="PTHR43364">
    <property type="entry name" value="NADH-SPECIFIC METHYLGLYOXAL REDUCTASE-RELATED"/>
    <property type="match status" value="1"/>
</dbReference>
<reference evidence="3" key="1">
    <citation type="journal article" date="2019" name="Int. J. Syst. Evol. Microbiol.">
        <title>The Global Catalogue of Microorganisms (GCM) 10K type strain sequencing project: providing services to taxonomists for standard genome sequencing and annotation.</title>
        <authorList>
            <consortium name="The Broad Institute Genomics Platform"/>
            <consortium name="The Broad Institute Genome Sequencing Center for Infectious Disease"/>
            <person name="Wu L."/>
            <person name="Ma J."/>
        </authorList>
    </citation>
    <scope>NUCLEOTIDE SEQUENCE [LARGE SCALE GENOMIC DNA]</scope>
    <source>
        <strain evidence="3">JCM 17933</strain>
    </source>
</reference>
<gene>
    <name evidence="2" type="ORF">GCM10023191_091260</name>
</gene>
<evidence type="ECO:0000313" key="2">
    <source>
        <dbReference type="EMBL" id="GAA4517903.1"/>
    </source>
</evidence>
<dbReference type="SUPFAM" id="SSF51430">
    <property type="entry name" value="NAD(P)-linked oxidoreductase"/>
    <property type="match status" value="1"/>
</dbReference>
<organism evidence="2 3">
    <name type="scientific">Actinoallomurus oryzae</name>
    <dbReference type="NCBI Taxonomy" id="502180"/>
    <lineage>
        <taxon>Bacteria</taxon>
        <taxon>Bacillati</taxon>
        <taxon>Actinomycetota</taxon>
        <taxon>Actinomycetes</taxon>
        <taxon>Streptosporangiales</taxon>
        <taxon>Thermomonosporaceae</taxon>
        <taxon>Actinoallomurus</taxon>
    </lineage>
</organism>
<protein>
    <submittedName>
        <fullName evidence="2">Aldo/keto reductase</fullName>
    </submittedName>
</protein>
<dbReference type="Proteomes" id="UP001500503">
    <property type="component" value="Unassembled WGS sequence"/>
</dbReference>
<dbReference type="InterPro" id="IPR023210">
    <property type="entry name" value="NADP_OxRdtase_dom"/>
</dbReference>
<name>A0ABP8R4A9_9ACTN</name>
<comment type="caution">
    <text evidence="2">The sequence shown here is derived from an EMBL/GenBank/DDBJ whole genome shotgun (WGS) entry which is preliminary data.</text>
</comment>
<evidence type="ECO:0000313" key="3">
    <source>
        <dbReference type="Proteomes" id="UP001500503"/>
    </source>
</evidence>